<evidence type="ECO:0000259" key="3">
    <source>
        <dbReference type="Pfam" id="PF24555"/>
    </source>
</evidence>
<proteinExistence type="predicted"/>
<feature type="compositionally biased region" description="Polar residues" evidence="2">
    <location>
        <begin position="91"/>
        <end position="140"/>
    </location>
</feature>
<dbReference type="InterPro" id="IPR058190">
    <property type="entry name" value="CC4_CEP85"/>
</dbReference>
<feature type="region of interest" description="Disordered" evidence="2">
    <location>
        <begin position="1"/>
        <end position="28"/>
    </location>
</feature>
<name>A0AAV7TI21_PLEWA</name>
<feature type="coiled-coil region" evidence="1">
    <location>
        <begin position="328"/>
        <end position="355"/>
    </location>
</feature>
<feature type="compositionally biased region" description="Low complexity" evidence="2">
    <location>
        <begin position="225"/>
        <end position="238"/>
    </location>
</feature>
<dbReference type="InterPro" id="IPR040210">
    <property type="entry name" value="Cep85/Cep85L"/>
</dbReference>
<organism evidence="4 5">
    <name type="scientific">Pleurodeles waltl</name>
    <name type="common">Iberian ribbed newt</name>
    <dbReference type="NCBI Taxonomy" id="8319"/>
    <lineage>
        <taxon>Eukaryota</taxon>
        <taxon>Metazoa</taxon>
        <taxon>Chordata</taxon>
        <taxon>Craniata</taxon>
        <taxon>Vertebrata</taxon>
        <taxon>Euteleostomi</taxon>
        <taxon>Amphibia</taxon>
        <taxon>Batrachia</taxon>
        <taxon>Caudata</taxon>
        <taxon>Salamandroidea</taxon>
        <taxon>Salamandridae</taxon>
        <taxon>Pleurodelinae</taxon>
        <taxon>Pleurodeles</taxon>
    </lineage>
</organism>
<keyword evidence="5" id="KW-1185">Reference proteome</keyword>
<evidence type="ECO:0000313" key="5">
    <source>
        <dbReference type="Proteomes" id="UP001066276"/>
    </source>
</evidence>
<feature type="region of interest" description="Disordered" evidence="2">
    <location>
        <begin position="222"/>
        <end position="249"/>
    </location>
</feature>
<feature type="domain" description="Centrosomal protein of 85 kDa-like CC4 coiled-coil" evidence="3">
    <location>
        <begin position="564"/>
        <end position="648"/>
    </location>
</feature>
<dbReference type="EMBL" id="JANPWB010000006">
    <property type="protein sequence ID" value="KAJ1176232.1"/>
    <property type="molecule type" value="Genomic_DNA"/>
</dbReference>
<feature type="region of interest" description="Disordered" evidence="2">
    <location>
        <begin position="46"/>
        <end position="76"/>
    </location>
</feature>
<protein>
    <recommendedName>
        <fullName evidence="3">Centrosomal protein of 85 kDa-like CC4 coiled-coil domain-containing protein</fullName>
    </recommendedName>
</protein>
<evidence type="ECO:0000256" key="2">
    <source>
        <dbReference type="SAM" id="MobiDB-lite"/>
    </source>
</evidence>
<dbReference type="Proteomes" id="UP001066276">
    <property type="component" value="Chromosome 3_2"/>
</dbReference>
<reference evidence="4" key="1">
    <citation type="journal article" date="2022" name="bioRxiv">
        <title>Sequencing and chromosome-scale assembly of the giantPleurodeles waltlgenome.</title>
        <authorList>
            <person name="Brown T."/>
            <person name="Elewa A."/>
            <person name="Iarovenko S."/>
            <person name="Subramanian E."/>
            <person name="Araus A.J."/>
            <person name="Petzold A."/>
            <person name="Susuki M."/>
            <person name="Suzuki K.-i.T."/>
            <person name="Hayashi T."/>
            <person name="Toyoda A."/>
            <person name="Oliveira C."/>
            <person name="Osipova E."/>
            <person name="Leigh N.D."/>
            <person name="Simon A."/>
            <person name="Yun M.H."/>
        </authorList>
    </citation>
    <scope>NUCLEOTIDE SEQUENCE</scope>
    <source>
        <strain evidence="4">20211129_DDA</strain>
        <tissue evidence="4">Liver</tissue>
    </source>
</reference>
<feature type="compositionally biased region" description="Basic and acidic residues" evidence="2">
    <location>
        <begin position="454"/>
        <end position="464"/>
    </location>
</feature>
<feature type="region of interest" description="Disordered" evidence="2">
    <location>
        <begin position="422"/>
        <end position="464"/>
    </location>
</feature>
<feature type="region of interest" description="Disordered" evidence="2">
    <location>
        <begin position="602"/>
        <end position="621"/>
    </location>
</feature>
<feature type="region of interest" description="Disordered" evidence="2">
    <location>
        <begin position="90"/>
        <end position="140"/>
    </location>
</feature>
<sequence length="761" mass="86379">MAAFERQHQTYRTGTDTGRPNGIPETNWQTPVLSAKFKSRFVYEPGMAGSGNPTPGASGADHTEVFGTASGTSSFQPIRTHVTIPTAHVMPSTQGNHVTPLGNQHATSGRSPGSFGTSSAVSEPSQTKFPSSKSETSAPFSETLPLEALAALKMVDYGFENSLSPWGDPGRDDVRKFEIPNIEPTLNQSTFLDTFSSDARLRIQMFNQGPLPAEISKELYGTLPSSKSSSRSCLDGSSQPTKPTPVSLQQNQAYSKPLSPLTQVWRQQPYTQQLDGAAWQHQLEKMQMQQLQGMNSATCSQAPVYGIPAHSSEPSLWENIVKSTETLLKDKDLLVERQRQHIAQLEQKMRESELQVHSALLGRPAPYGDIYILRLQEMQRENTFLRAQFAEQYESFKKEKVELEQKLAAVEANSKSFNDSLQAATHKHEQELKKQEERVKGRDKHINNLKKKCQKENEQNREKQQRIETLERYLADLPTQEDHQKQTQKLKEMSEKCSELLEKISELERTLKDARTACRERDAQIENEKQRVLELVTTVKSLQEKLDGCLEKEDHPTLANENLKQECQALKKEQEYLKKMVNSQKRKIEQLHFQLKTLKEQAAQEESTEQAMSEESRRRDETVQQLKEAVKELSSQNQDLIEKNLILQEQLEQQNIDSMAPADTTNLLRQLYRDMFWCLQDLQSVCSTILQRSQGKDPNLSLLLGIHSLPPDMEESENMQNPEVLTRKLAEVKQLHKDVVELRTSISDRYASDMGENCVTQ</sequence>
<feature type="compositionally biased region" description="Polar residues" evidence="2">
    <location>
        <begin position="239"/>
        <end position="249"/>
    </location>
</feature>
<feature type="compositionally biased region" description="Low complexity" evidence="2">
    <location>
        <begin position="602"/>
        <end position="613"/>
    </location>
</feature>
<accession>A0AAV7TI21</accession>
<dbReference type="PANTHER" id="PTHR31075:SF3">
    <property type="entry name" value="CENTROSOMAL PROTEIN OF 85 KDA"/>
    <property type="match status" value="1"/>
</dbReference>
<evidence type="ECO:0000313" key="4">
    <source>
        <dbReference type="EMBL" id="KAJ1176232.1"/>
    </source>
</evidence>
<dbReference type="GO" id="GO:0005813">
    <property type="term" value="C:centrosome"/>
    <property type="evidence" value="ECO:0007669"/>
    <property type="project" value="TreeGrafter"/>
</dbReference>
<gene>
    <name evidence="4" type="ORF">NDU88_001515</name>
</gene>
<feature type="compositionally biased region" description="Polar residues" evidence="2">
    <location>
        <begin position="10"/>
        <end position="28"/>
    </location>
</feature>
<feature type="compositionally biased region" description="Basic and acidic residues" evidence="2">
    <location>
        <begin position="426"/>
        <end position="446"/>
    </location>
</feature>
<dbReference type="AlphaFoldDB" id="A0AAV7TI21"/>
<evidence type="ECO:0000256" key="1">
    <source>
        <dbReference type="SAM" id="Coils"/>
    </source>
</evidence>
<comment type="caution">
    <text evidence="4">The sequence shown here is derived from an EMBL/GenBank/DDBJ whole genome shotgun (WGS) entry which is preliminary data.</text>
</comment>
<dbReference type="PANTHER" id="PTHR31075">
    <property type="entry name" value="CENTROSOMAL PROTEIN OF 85 KDA"/>
    <property type="match status" value="1"/>
</dbReference>
<dbReference type="Pfam" id="PF24555">
    <property type="entry name" value="CC4_CEP85"/>
    <property type="match status" value="1"/>
</dbReference>
<keyword evidence="1" id="KW-0175">Coiled coil</keyword>